<evidence type="ECO:0000313" key="2">
    <source>
        <dbReference type="Proteomes" id="UP001428341"/>
    </source>
</evidence>
<name>A0AAP0QKC5_9ROSI</name>
<keyword evidence="2" id="KW-1185">Reference proteome</keyword>
<reference evidence="1 2" key="1">
    <citation type="submission" date="2024-05" db="EMBL/GenBank/DDBJ databases">
        <title>Haplotype-resolved chromosome-level genome assembly of Huyou (Citrus changshanensis).</title>
        <authorList>
            <person name="Miao C."/>
            <person name="Chen W."/>
            <person name="Wu Y."/>
            <person name="Wang L."/>
            <person name="Zhao S."/>
            <person name="Grierson D."/>
            <person name="Xu C."/>
            <person name="Chen K."/>
        </authorList>
    </citation>
    <scope>NUCLEOTIDE SEQUENCE [LARGE SCALE GENOMIC DNA]</scope>
    <source>
        <strain evidence="1">01-14</strain>
        <tissue evidence="1">Leaf</tissue>
    </source>
</reference>
<gene>
    <name evidence="1" type="ORF">WN944_013277</name>
</gene>
<evidence type="ECO:0000313" key="1">
    <source>
        <dbReference type="EMBL" id="KAK9198094.1"/>
    </source>
</evidence>
<protein>
    <submittedName>
        <fullName evidence="1">Uncharacterized protein</fullName>
    </submittedName>
</protein>
<dbReference type="Proteomes" id="UP001428341">
    <property type="component" value="Unassembled WGS sequence"/>
</dbReference>
<organism evidence="1 2">
    <name type="scientific">Citrus x changshan-huyou</name>
    <dbReference type="NCBI Taxonomy" id="2935761"/>
    <lineage>
        <taxon>Eukaryota</taxon>
        <taxon>Viridiplantae</taxon>
        <taxon>Streptophyta</taxon>
        <taxon>Embryophyta</taxon>
        <taxon>Tracheophyta</taxon>
        <taxon>Spermatophyta</taxon>
        <taxon>Magnoliopsida</taxon>
        <taxon>eudicotyledons</taxon>
        <taxon>Gunneridae</taxon>
        <taxon>Pentapetalae</taxon>
        <taxon>rosids</taxon>
        <taxon>malvids</taxon>
        <taxon>Sapindales</taxon>
        <taxon>Rutaceae</taxon>
        <taxon>Aurantioideae</taxon>
        <taxon>Citrus</taxon>
    </lineage>
</organism>
<dbReference type="EMBL" id="JBCGBO010000005">
    <property type="protein sequence ID" value="KAK9198094.1"/>
    <property type="molecule type" value="Genomic_DNA"/>
</dbReference>
<proteinExistence type="predicted"/>
<sequence>MAMRHNAATTATALSLSNDDIEDYVKVIINYEFEFILGLDEQMPNKTHFGISLPELHARSVKGMTLILSNHEDAKPKSSALMVVLGKWLMTLYIA</sequence>
<dbReference type="AlphaFoldDB" id="A0AAP0QKC5"/>
<accession>A0AAP0QKC5</accession>
<comment type="caution">
    <text evidence="1">The sequence shown here is derived from an EMBL/GenBank/DDBJ whole genome shotgun (WGS) entry which is preliminary data.</text>
</comment>